<gene>
    <name evidence="4" type="ORF">GUJ93_ZPchr0002g26264</name>
</gene>
<feature type="transmembrane region" description="Helical" evidence="2">
    <location>
        <begin position="372"/>
        <end position="397"/>
    </location>
</feature>
<protein>
    <submittedName>
        <fullName evidence="4">Uncharacterized protein</fullName>
    </submittedName>
</protein>
<proteinExistence type="predicted"/>
<feature type="signal peptide" evidence="3">
    <location>
        <begin position="1"/>
        <end position="24"/>
    </location>
</feature>
<evidence type="ECO:0000256" key="1">
    <source>
        <dbReference type="SAM" id="Coils"/>
    </source>
</evidence>
<comment type="caution">
    <text evidence="4">The sequence shown here is derived from an EMBL/GenBank/DDBJ whole genome shotgun (WGS) entry which is preliminary data.</text>
</comment>
<dbReference type="AlphaFoldDB" id="A0A8J5VV22"/>
<sequence>MRIARLVAAALLLLLVALVAGAVAQDSALGNVAPEEIEAAAAARAEEDAALAAELGQLRAKISALESSIAEQTQELKSKDAGIQKLEKLIEDKSQKIATLQSEISSLEAKKSIAAKEQASKANARAIELEKQIEKLKKDVEAQNNRKTTMEARTGDADKKVQELNAKLEKLQKKSDEQKRRIQKTEHALKVAEEELMRVQLETTTQLKQLREVHGAWLPPWLATHTAHAMEVMSSHWNEHGKPAVNSLLQKASEKSVQAKEWAKPHVEAAKSKWAPVIKEKLVIMKTNTEPYVQMVLAKSVEAYQASKDAILPHVVKAHEIADPYFQEAKKSGHVYGNILEKATAYHQQAQTTVLNYLHQHETTKQFVTEELAWYLASALLIMPIYVFYMVLVEAFCPKKQKKAPRNVNANHGHRRHKLDEDPSRMACRVGYPGPSLSIAFV</sequence>
<keyword evidence="3" id="KW-0732">Signal</keyword>
<keyword evidence="1" id="KW-0175">Coiled coil</keyword>
<keyword evidence="2" id="KW-1133">Transmembrane helix</keyword>
<feature type="chain" id="PRO_5035248103" evidence="3">
    <location>
        <begin position="25"/>
        <end position="442"/>
    </location>
</feature>
<evidence type="ECO:0000313" key="4">
    <source>
        <dbReference type="EMBL" id="KAG8057259.1"/>
    </source>
</evidence>
<name>A0A8J5VV22_ZIZPA</name>
<reference evidence="4" key="1">
    <citation type="journal article" date="2021" name="bioRxiv">
        <title>Whole Genome Assembly and Annotation of Northern Wild Rice, Zizania palustris L., Supports a Whole Genome Duplication in the Zizania Genus.</title>
        <authorList>
            <person name="Haas M."/>
            <person name="Kono T."/>
            <person name="Macchietto M."/>
            <person name="Millas R."/>
            <person name="McGilp L."/>
            <person name="Shao M."/>
            <person name="Duquette J."/>
            <person name="Hirsch C.N."/>
            <person name="Kimball J."/>
        </authorList>
    </citation>
    <scope>NUCLEOTIDE SEQUENCE</scope>
    <source>
        <tissue evidence="4">Fresh leaf tissue</tissue>
    </source>
</reference>
<dbReference type="PANTHER" id="PTHR34360:SF4">
    <property type="entry name" value="OS09G0497700 PROTEIN"/>
    <property type="match status" value="1"/>
</dbReference>
<reference evidence="4" key="2">
    <citation type="submission" date="2021-02" db="EMBL/GenBank/DDBJ databases">
        <authorList>
            <person name="Kimball J.A."/>
            <person name="Haas M.W."/>
            <person name="Macchietto M."/>
            <person name="Kono T."/>
            <person name="Duquette J."/>
            <person name="Shao M."/>
        </authorList>
    </citation>
    <scope>NUCLEOTIDE SEQUENCE</scope>
    <source>
        <tissue evidence="4">Fresh leaf tissue</tissue>
    </source>
</reference>
<dbReference type="EMBL" id="JAAALK010000287">
    <property type="protein sequence ID" value="KAG8057259.1"/>
    <property type="molecule type" value="Genomic_DNA"/>
</dbReference>
<evidence type="ECO:0000256" key="2">
    <source>
        <dbReference type="SAM" id="Phobius"/>
    </source>
</evidence>
<keyword evidence="2" id="KW-0812">Transmembrane</keyword>
<organism evidence="4 5">
    <name type="scientific">Zizania palustris</name>
    <name type="common">Northern wild rice</name>
    <dbReference type="NCBI Taxonomy" id="103762"/>
    <lineage>
        <taxon>Eukaryota</taxon>
        <taxon>Viridiplantae</taxon>
        <taxon>Streptophyta</taxon>
        <taxon>Embryophyta</taxon>
        <taxon>Tracheophyta</taxon>
        <taxon>Spermatophyta</taxon>
        <taxon>Magnoliopsida</taxon>
        <taxon>Liliopsida</taxon>
        <taxon>Poales</taxon>
        <taxon>Poaceae</taxon>
        <taxon>BOP clade</taxon>
        <taxon>Oryzoideae</taxon>
        <taxon>Oryzeae</taxon>
        <taxon>Zizaniinae</taxon>
        <taxon>Zizania</taxon>
    </lineage>
</organism>
<keyword evidence="2" id="KW-0472">Membrane</keyword>
<dbReference type="OrthoDB" id="2017695at2759"/>
<evidence type="ECO:0000313" key="5">
    <source>
        <dbReference type="Proteomes" id="UP000729402"/>
    </source>
</evidence>
<evidence type="ECO:0000256" key="3">
    <source>
        <dbReference type="SAM" id="SignalP"/>
    </source>
</evidence>
<dbReference type="Proteomes" id="UP000729402">
    <property type="component" value="Unassembled WGS sequence"/>
</dbReference>
<keyword evidence="5" id="KW-1185">Reference proteome</keyword>
<dbReference type="PANTHER" id="PTHR34360">
    <property type="entry name" value="OS08G0519400 PROTEIN"/>
    <property type="match status" value="1"/>
</dbReference>
<feature type="coiled-coil region" evidence="1">
    <location>
        <begin position="55"/>
        <end position="202"/>
    </location>
</feature>
<accession>A0A8J5VV22</accession>